<organism evidence="3 4">
    <name type="scientific">Asterophora parasitica</name>
    <dbReference type="NCBI Taxonomy" id="117018"/>
    <lineage>
        <taxon>Eukaryota</taxon>
        <taxon>Fungi</taxon>
        <taxon>Dikarya</taxon>
        <taxon>Basidiomycota</taxon>
        <taxon>Agaricomycotina</taxon>
        <taxon>Agaricomycetes</taxon>
        <taxon>Agaricomycetidae</taxon>
        <taxon>Agaricales</taxon>
        <taxon>Tricholomatineae</taxon>
        <taxon>Lyophyllaceae</taxon>
        <taxon>Asterophora</taxon>
    </lineage>
</organism>
<evidence type="ECO:0000256" key="1">
    <source>
        <dbReference type="ARBA" id="ARBA00022729"/>
    </source>
</evidence>
<dbReference type="InterPro" id="IPR018466">
    <property type="entry name" value="Kre9/Knh1-like_N"/>
</dbReference>
<accession>A0A9P7G667</accession>
<keyword evidence="4" id="KW-1185">Reference proteome</keyword>
<dbReference type="Pfam" id="PF10342">
    <property type="entry name" value="Kre9_KNH"/>
    <property type="match status" value="1"/>
</dbReference>
<reference evidence="3" key="2">
    <citation type="submission" date="2021-10" db="EMBL/GenBank/DDBJ databases">
        <title>Phylogenomics reveals ancestral predisposition of the termite-cultivated fungus Termitomyces towards a domesticated lifestyle.</title>
        <authorList>
            <person name="Auxier B."/>
            <person name="Grum-Grzhimaylo A."/>
            <person name="Cardenas M.E."/>
            <person name="Lodge J.D."/>
            <person name="Laessoe T."/>
            <person name="Pedersen O."/>
            <person name="Smith M.E."/>
            <person name="Kuyper T.W."/>
            <person name="Franco-Molano E.A."/>
            <person name="Baroni T.J."/>
            <person name="Aanen D.K."/>
        </authorList>
    </citation>
    <scope>NUCLEOTIDE SEQUENCE</scope>
    <source>
        <strain evidence="3">AP01</strain>
        <tissue evidence="3">Mycelium</tissue>
    </source>
</reference>
<keyword evidence="1" id="KW-0732">Signal</keyword>
<evidence type="ECO:0000313" key="3">
    <source>
        <dbReference type="EMBL" id="KAG5641530.1"/>
    </source>
</evidence>
<evidence type="ECO:0000313" key="4">
    <source>
        <dbReference type="Proteomes" id="UP000775547"/>
    </source>
</evidence>
<protein>
    <recommendedName>
        <fullName evidence="2">Yeast cell wall synthesis Kre9/Knh1-like N-terminal domain-containing protein</fullName>
    </recommendedName>
</protein>
<name>A0A9P7G667_9AGAR</name>
<comment type="caution">
    <text evidence="3">The sequence shown here is derived from an EMBL/GenBank/DDBJ whole genome shotgun (WGS) entry which is preliminary data.</text>
</comment>
<gene>
    <name evidence="3" type="ORF">DXG03_004821</name>
</gene>
<reference evidence="3" key="1">
    <citation type="submission" date="2020-07" db="EMBL/GenBank/DDBJ databases">
        <authorList>
            <person name="Nieuwenhuis M."/>
            <person name="Van De Peppel L.J.J."/>
        </authorList>
    </citation>
    <scope>NUCLEOTIDE SEQUENCE</scope>
    <source>
        <strain evidence="3">AP01</strain>
        <tissue evidence="3">Mycelium</tissue>
    </source>
</reference>
<proteinExistence type="predicted"/>
<sequence>MPYFIINEPTRNTQWTIGTANPVSWVKGVHDGITQFDVEMARLSEDGLTLIARNVPATHKSLNILLQNVPPGDDYFLIFINSTHGVTHATSQRFTVAAAGSTASGKIHAPPVPNAETVTISGPPNPTLGFATTFAALNNGVLARWGSPGQAWSIGGVFVSCVLGAAWTLR</sequence>
<dbReference type="OrthoDB" id="2581067at2759"/>
<evidence type="ECO:0000259" key="2">
    <source>
        <dbReference type="Pfam" id="PF10342"/>
    </source>
</evidence>
<feature type="domain" description="Yeast cell wall synthesis Kre9/Knh1-like N-terminal" evidence="2">
    <location>
        <begin position="8"/>
        <end position="96"/>
    </location>
</feature>
<dbReference type="AlphaFoldDB" id="A0A9P7G667"/>
<dbReference type="Proteomes" id="UP000775547">
    <property type="component" value="Unassembled WGS sequence"/>
</dbReference>
<dbReference type="EMBL" id="JABCKV010000295">
    <property type="protein sequence ID" value="KAG5641530.1"/>
    <property type="molecule type" value="Genomic_DNA"/>
</dbReference>